<name>A0AAD3CM77_9STRA</name>
<protein>
    <submittedName>
        <fullName evidence="1">Uncharacterized protein</fullName>
    </submittedName>
</protein>
<comment type="caution">
    <text evidence="1">The sequence shown here is derived from an EMBL/GenBank/DDBJ whole genome shotgun (WGS) entry which is preliminary data.</text>
</comment>
<reference evidence="1 2" key="1">
    <citation type="journal article" date="2021" name="Sci. Rep.">
        <title>The genome of the diatom Chaetoceros tenuissimus carries an ancient integrated fragment of an extant virus.</title>
        <authorList>
            <person name="Hongo Y."/>
            <person name="Kimura K."/>
            <person name="Takaki Y."/>
            <person name="Yoshida Y."/>
            <person name="Baba S."/>
            <person name="Kobayashi G."/>
            <person name="Nagasaki K."/>
            <person name="Hano T."/>
            <person name="Tomaru Y."/>
        </authorList>
    </citation>
    <scope>NUCLEOTIDE SEQUENCE [LARGE SCALE GENOMIC DNA]</scope>
    <source>
        <strain evidence="1 2">NIES-3715</strain>
    </source>
</reference>
<accession>A0AAD3CM77</accession>
<evidence type="ECO:0000313" key="2">
    <source>
        <dbReference type="Proteomes" id="UP001054902"/>
    </source>
</evidence>
<keyword evidence="2" id="KW-1185">Reference proteome</keyword>
<dbReference type="InterPro" id="IPR011990">
    <property type="entry name" value="TPR-like_helical_dom_sf"/>
</dbReference>
<organism evidence="1 2">
    <name type="scientific">Chaetoceros tenuissimus</name>
    <dbReference type="NCBI Taxonomy" id="426638"/>
    <lineage>
        <taxon>Eukaryota</taxon>
        <taxon>Sar</taxon>
        <taxon>Stramenopiles</taxon>
        <taxon>Ochrophyta</taxon>
        <taxon>Bacillariophyta</taxon>
        <taxon>Coscinodiscophyceae</taxon>
        <taxon>Chaetocerotophycidae</taxon>
        <taxon>Chaetocerotales</taxon>
        <taxon>Chaetocerotaceae</taxon>
        <taxon>Chaetoceros</taxon>
    </lineage>
</organism>
<dbReference type="Gene3D" id="1.25.40.10">
    <property type="entry name" value="Tetratricopeptide repeat domain"/>
    <property type="match status" value="1"/>
</dbReference>
<sequence length="287" mass="32550">MGALCCKQANSIENIEQEKLLWSTLSFAEKLTPYEKLIVDVGLEFQLQGREVEAIVAFKCAIKLHSIGSKMGSKANTDRFQYELEAKLAECHYNPNSLEEERYFHDPEQKPCDNECTIDPKDALPKEVFALTKIAEHYKNLKRDVEASAALRCALVIQKEKTDCPNDYMIQIVLQRKLAECLCEAGLISEAYEEIQQVLSGYREVLGEESIETRETLLMCKEYALFSGLKEFEGESINGSLLLKMQNQLDSERNAQNNILRSSIYSGMLDDVIKIGPQTSMRLLESV</sequence>
<gene>
    <name evidence="1" type="ORF">CTEN210_04699</name>
</gene>
<dbReference type="EMBL" id="BLLK01000027">
    <property type="protein sequence ID" value="GFH48223.1"/>
    <property type="molecule type" value="Genomic_DNA"/>
</dbReference>
<proteinExistence type="predicted"/>
<dbReference type="SUPFAM" id="SSF48452">
    <property type="entry name" value="TPR-like"/>
    <property type="match status" value="1"/>
</dbReference>
<dbReference type="AlphaFoldDB" id="A0AAD3CM77"/>
<dbReference type="Proteomes" id="UP001054902">
    <property type="component" value="Unassembled WGS sequence"/>
</dbReference>
<evidence type="ECO:0000313" key="1">
    <source>
        <dbReference type="EMBL" id="GFH48223.1"/>
    </source>
</evidence>